<dbReference type="GO" id="GO:0030170">
    <property type="term" value="F:pyridoxal phosphate binding"/>
    <property type="evidence" value="ECO:0007669"/>
    <property type="project" value="TreeGrafter"/>
</dbReference>
<dbReference type="Pfam" id="PF01041">
    <property type="entry name" value="DegT_DnrJ_EryC1"/>
    <property type="match status" value="1"/>
</dbReference>
<dbReference type="InterPro" id="IPR015422">
    <property type="entry name" value="PyrdxlP-dep_Trfase_small"/>
</dbReference>
<evidence type="ECO:0000313" key="1">
    <source>
        <dbReference type="EMBL" id="GAH18446.1"/>
    </source>
</evidence>
<proteinExistence type="predicted"/>
<dbReference type="PANTHER" id="PTHR30244">
    <property type="entry name" value="TRANSAMINASE"/>
    <property type="match status" value="1"/>
</dbReference>
<dbReference type="SUPFAM" id="SSF53383">
    <property type="entry name" value="PLP-dependent transferases"/>
    <property type="match status" value="1"/>
</dbReference>
<dbReference type="Gene3D" id="3.90.1150.10">
    <property type="entry name" value="Aspartate Aminotransferase, domain 1"/>
    <property type="match status" value="1"/>
</dbReference>
<protein>
    <recommendedName>
        <fullName evidence="2">DegT/DnrJ/EryC1/StrS aminotransferase family protein</fullName>
    </recommendedName>
</protein>
<name>X1DCD6_9ZZZZ</name>
<dbReference type="PANTHER" id="PTHR30244:SF34">
    <property type="entry name" value="DTDP-4-AMINO-4,6-DIDEOXYGALACTOSE TRANSAMINASE"/>
    <property type="match status" value="1"/>
</dbReference>
<dbReference type="EMBL" id="BART01030760">
    <property type="protein sequence ID" value="GAH18446.1"/>
    <property type="molecule type" value="Genomic_DNA"/>
</dbReference>
<accession>X1DCD6</accession>
<dbReference type="GO" id="GO:0008483">
    <property type="term" value="F:transaminase activity"/>
    <property type="evidence" value="ECO:0007669"/>
    <property type="project" value="TreeGrafter"/>
</dbReference>
<dbReference type="GO" id="GO:0000271">
    <property type="term" value="P:polysaccharide biosynthetic process"/>
    <property type="evidence" value="ECO:0007669"/>
    <property type="project" value="TreeGrafter"/>
</dbReference>
<sequence length="116" mass="13459">YYEGFKSLPEIDTPQRDDCCSKSSWSIYIIKALGGSKIYGKPSVDRNALQKFLQEKNIQTSVHYFPNHLLSIFADYKTKLPFAEGLFNIILSLPMHLKLTNKDVKYVIKCVKEFYK</sequence>
<reference evidence="1" key="1">
    <citation type="journal article" date="2014" name="Front. Microbiol.">
        <title>High frequency of phylogenetically diverse reductive dehalogenase-homologous genes in deep subseafloor sedimentary metagenomes.</title>
        <authorList>
            <person name="Kawai M."/>
            <person name="Futagami T."/>
            <person name="Toyoda A."/>
            <person name="Takaki Y."/>
            <person name="Nishi S."/>
            <person name="Hori S."/>
            <person name="Arai W."/>
            <person name="Tsubouchi T."/>
            <person name="Morono Y."/>
            <person name="Uchiyama I."/>
            <person name="Ito T."/>
            <person name="Fujiyama A."/>
            <person name="Inagaki F."/>
            <person name="Takami H."/>
        </authorList>
    </citation>
    <scope>NUCLEOTIDE SEQUENCE</scope>
    <source>
        <strain evidence="1">Expedition CK06-06</strain>
    </source>
</reference>
<organism evidence="1">
    <name type="scientific">marine sediment metagenome</name>
    <dbReference type="NCBI Taxonomy" id="412755"/>
    <lineage>
        <taxon>unclassified sequences</taxon>
        <taxon>metagenomes</taxon>
        <taxon>ecological metagenomes</taxon>
    </lineage>
</organism>
<gene>
    <name evidence="1" type="ORF">S01H4_53596</name>
</gene>
<feature type="non-terminal residue" evidence="1">
    <location>
        <position position="1"/>
    </location>
</feature>
<dbReference type="InterPro" id="IPR000653">
    <property type="entry name" value="DegT/StrS_aminotransferase"/>
</dbReference>
<evidence type="ECO:0008006" key="2">
    <source>
        <dbReference type="Google" id="ProtNLM"/>
    </source>
</evidence>
<comment type="caution">
    <text evidence="1">The sequence shown here is derived from an EMBL/GenBank/DDBJ whole genome shotgun (WGS) entry which is preliminary data.</text>
</comment>
<dbReference type="AlphaFoldDB" id="X1DCD6"/>
<dbReference type="InterPro" id="IPR015424">
    <property type="entry name" value="PyrdxlP-dep_Trfase"/>
</dbReference>